<name>A0AAN7MMU8_TRANT</name>
<dbReference type="AlphaFoldDB" id="A0AAN7MMU8"/>
<organism evidence="1 2">
    <name type="scientific">Trapa natans</name>
    <name type="common">Water chestnut</name>
    <dbReference type="NCBI Taxonomy" id="22666"/>
    <lineage>
        <taxon>Eukaryota</taxon>
        <taxon>Viridiplantae</taxon>
        <taxon>Streptophyta</taxon>
        <taxon>Embryophyta</taxon>
        <taxon>Tracheophyta</taxon>
        <taxon>Spermatophyta</taxon>
        <taxon>Magnoliopsida</taxon>
        <taxon>eudicotyledons</taxon>
        <taxon>Gunneridae</taxon>
        <taxon>Pentapetalae</taxon>
        <taxon>rosids</taxon>
        <taxon>malvids</taxon>
        <taxon>Myrtales</taxon>
        <taxon>Lythraceae</taxon>
        <taxon>Trapa</taxon>
    </lineage>
</organism>
<evidence type="ECO:0000313" key="1">
    <source>
        <dbReference type="EMBL" id="KAK4802057.1"/>
    </source>
</evidence>
<protein>
    <submittedName>
        <fullName evidence="1">Uncharacterized protein</fullName>
    </submittedName>
</protein>
<dbReference type="EMBL" id="JAXQNO010000002">
    <property type="protein sequence ID" value="KAK4802057.1"/>
    <property type="molecule type" value="Genomic_DNA"/>
</dbReference>
<comment type="caution">
    <text evidence="1">The sequence shown here is derived from an EMBL/GenBank/DDBJ whole genome shotgun (WGS) entry which is preliminary data.</text>
</comment>
<reference evidence="1 2" key="1">
    <citation type="journal article" date="2023" name="Hortic Res">
        <title>Pangenome of water caltrop reveals structural variations and asymmetric subgenome divergence after allopolyploidization.</title>
        <authorList>
            <person name="Zhang X."/>
            <person name="Chen Y."/>
            <person name="Wang L."/>
            <person name="Yuan Y."/>
            <person name="Fang M."/>
            <person name="Shi L."/>
            <person name="Lu R."/>
            <person name="Comes H.P."/>
            <person name="Ma Y."/>
            <person name="Chen Y."/>
            <person name="Huang G."/>
            <person name="Zhou Y."/>
            <person name="Zheng Z."/>
            <person name="Qiu Y."/>
        </authorList>
    </citation>
    <scope>NUCLEOTIDE SEQUENCE [LARGE SCALE GENOMIC DNA]</scope>
    <source>
        <strain evidence="1">F231</strain>
    </source>
</reference>
<accession>A0AAN7MMU8</accession>
<dbReference type="Proteomes" id="UP001346149">
    <property type="component" value="Unassembled WGS sequence"/>
</dbReference>
<proteinExistence type="predicted"/>
<gene>
    <name evidence="1" type="ORF">SAY86_000260</name>
</gene>
<dbReference type="PANTHER" id="PTHR31801:SF1">
    <property type="entry name" value="SPHINGOMYELIN PHOSPHODIESTERASE"/>
    <property type="match status" value="1"/>
</dbReference>
<evidence type="ECO:0000313" key="2">
    <source>
        <dbReference type="Proteomes" id="UP001346149"/>
    </source>
</evidence>
<dbReference type="PANTHER" id="PTHR31801">
    <property type="entry name" value="ALTERED INHERITANCE OF MITOCHONDRIA PROTEIN 24, MITOCHONDRIAL"/>
    <property type="match status" value="1"/>
</dbReference>
<sequence>MKGSLNGSALCPSMKVTLMFSLKFARSSSPIVKCGSDRIKTECNLYIRLLYSYVRAFVPIDDLNAHQPYYSSLLHYPVEYDGSVLAKAQFLVGALINYWLLDNDFSLVPVNVCKSFGDSFSFCSVFRETSPTTGLVEVVKLFVKYLNLSLVKGSNLIKATVDIGWSPRWNGDSPMSRNYAVSGLPNSSTESWNTWVKWPLYRFILRTFLFCPIKTTMKNASQVFSEWLSYIESWKISLDEFSELDANIGGSAKSEGKEDSHSWGAI</sequence>
<keyword evidence="2" id="KW-1185">Reference proteome</keyword>